<sequence length="177" mass="19562">MKILTGTTYLINEPRSMHLAGQIIIHPKFTGMTEETRYSYDIAVVVVEGVIKLNDLQNIVKLPSKNIRHGDIGMLAGWGYTIYPSSTSSNRLQKVEMNVYDTYQCRILVPFNLKIDQFCGYKRMGIGACIGDSGGPLVVDNVVIGISSLTIPCAQGVPDVYTNVKYHTDFITAALQI</sequence>
<dbReference type="InterPro" id="IPR009003">
    <property type="entry name" value="Peptidase_S1_PA"/>
</dbReference>
<dbReference type="Gene3D" id="2.40.10.10">
    <property type="entry name" value="Trypsin-like serine proteases"/>
    <property type="match status" value="2"/>
</dbReference>
<dbReference type="InterPro" id="IPR033116">
    <property type="entry name" value="TRYPSIN_SER"/>
</dbReference>
<evidence type="ECO:0000256" key="2">
    <source>
        <dbReference type="ARBA" id="ARBA00022670"/>
    </source>
</evidence>
<dbReference type="SMART" id="SM00020">
    <property type="entry name" value="Tryp_SPc"/>
    <property type="match status" value="1"/>
</dbReference>
<keyword evidence="2" id="KW-0645">Protease</keyword>
<dbReference type="SUPFAM" id="SSF50494">
    <property type="entry name" value="Trypsin-like serine proteases"/>
    <property type="match status" value="1"/>
</dbReference>
<dbReference type="PANTHER" id="PTHR24256">
    <property type="entry name" value="TRYPTASE-RELATED"/>
    <property type="match status" value="1"/>
</dbReference>
<keyword evidence="8" id="KW-1185">Reference proteome</keyword>
<evidence type="ECO:0000256" key="5">
    <source>
        <dbReference type="ARBA" id="ARBA00023157"/>
    </source>
</evidence>
<dbReference type="InterPro" id="IPR051487">
    <property type="entry name" value="Ser/Thr_Proteases_Immune/Dev"/>
</dbReference>
<evidence type="ECO:0000313" key="8">
    <source>
        <dbReference type="Proteomes" id="UP000695007"/>
    </source>
</evidence>
<protein>
    <submittedName>
        <fullName evidence="9">Chymotrypsin-2-like</fullName>
    </submittedName>
</protein>
<feature type="domain" description="Peptidase S1" evidence="7">
    <location>
        <begin position="1"/>
        <end position="176"/>
    </location>
</feature>
<evidence type="ECO:0000256" key="4">
    <source>
        <dbReference type="ARBA" id="ARBA00022825"/>
    </source>
</evidence>
<gene>
    <name evidence="9" type="primary">LOC105366569</name>
</gene>
<accession>A0AAJ6YSG6</accession>
<comment type="similarity">
    <text evidence="6">Belongs to the peptidase S1 family. CLIP subfamily.</text>
</comment>
<dbReference type="PROSITE" id="PS00135">
    <property type="entry name" value="TRYPSIN_SER"/>
    <property type="match status" value="1"/>
</dbReference>
<organism evidence="8 9">
    <name type="scientific">Ceratosolen solmsi marchali</name>
    <dbReference type="NCBI Taxonomy" id="326594"/>
    <lineage>
        <taxon>Eukaryota</taxon>
        <taxon>Metazoa</taxon>
        <taxon>Ecdysozoa</taxon>
        <taxon>Arthropoda</taxon>
        <taxon>Hexapoda</taxon>
        <taxon>Insecta</taxon>
        <taxon>Pterygota</taxon>
        <taxon>Neoptera</taxon>
        <taxon>Endopterygota</taxon>
        <taxon>Hymenoptera</taxon>
        <taxon>Apocrita</taxon>
        <taxon>Proctotrupomorpha</taxon>
        <taxon>Chalcidoidea</taxon>
        <taxon>Agaonidae</taxon>
        <taxon>Agaoninae</taxon>
        <taxon>Ceratosolen</taxon>
    </lineage>
</organism>
<dbReference type="AlphaFoldDB" id="A0AAJ6YSG6"/>
<evidence type="ECO:0000256" key="6">
    <source>
        <dbReference type="ARBA" id="ARBA00024195"/>
    </source>
</evidence>
<reference evidence="9" key="1">
    <citation type="submission" date="2025-08" db="UniProtKB">
        <authorList>
            <consortium name="RefSeq"/>
        </authorList>
    </citation>
    <scope>IDENTIFICATION</scope>
</reference>
<dbReference type="FunFam" id="2.40.10.10:FF:000036">
    <property type="entry name" value="Trypsin beta"/>
    <property type="match status" value="1"/>
</dbReference>
<dbReference type="GO" id="GO:0004252">
    <property type="term" value="F:serine-type endopeptidase activity"/>
    <property type="evidence" value="ECO:0007669"/>
    <property type="project" value="InterPro"/>
</dbReference>
<name>A0AAJ6YSG6_9HYME</name>
<evidence type="ECO:0000259" key="7">
    <source>
        <dbReference type="PROSITE" id="PS50240"/>
    </source>
</evidence>
<dbReference type="InterPro" id="IPR001254">
    <property type="entry name" value="Trypsin_dom"/>
</dbReference>
<dbReference type="GO" id="GO:0005576">
    <property type="term" value="C:extracellular region"/>
    <property type="evidence" value="ECO:0007669"/>
    <property type="project" value="UniProtKB-SubCell"/>
</dbReference>
<evidence type="ECO:0000313" key="9">
    <source>
        <dbReference type="RefSeq" id="XP_011503367.1"/>
    </source>
</evidence>
<dbReference type="RefSeq" id="XP_011503367.1">
    <property type="nucleotide sequence ID" value="XM_011505065.1"/>
</dbReference>
<keyword evidence="5" id="KW-1015">Disulfide bond</keyword>
<dbReference type="GeneID" id="105366569"/>
<dbReference type="Proteomes" id="UP000695007">
    <property type="component" value="Unplaced"/>
</dbReference>
<dbReference type="InterPro" id="IPR043504">
    <property type="entry name" value="Peptidase_S1_PA_chymotrypsin"/>
</dbReference>
<dbReference type="KEGG" id="csol:105366569"/>
<evidence type="ECO:0000256" key="1">
    <source>
        <dbReference type="ARBA" id="ARBA00004239"/>
    </source>
</evidence>
<dbReference type="GO" id="GO:0006508">
    <property type="term" value="P:proteolysis"/>
    <property type="evidence" value="ECO:0007669"/>
    <property type="project" value="UniProtKB-KW"/>
</dbReference>
<keyword evidence="3" id="KW-0378">Hydrolase</keyword>
<dbReference type="Pfam" id="PF00089">
    <property type="entry name" value="Trypsin"/>
    <property type="match status" value="1"/>
</dbReference>
<dbReference type="PROSITE" id="PS50240">
    <property type="entry name" value="TRYPSIN_DOM"/>
    <property type="match status" value="1"/>
</dbReference>
<evidence type="ECO:0000256" key="3">
    <source>
        <dbReference type="ARBA" id="ARBA00022801"/>
    </source>
</evidence>
<proteinExistence type="inferred from homology"/>
<keyword evidence="4" id="KW-0720">Serine protease</keyword>
<comment type="subcellular location">
    <subcellularLocation>
        <location evidence="1">Secreted</location>
        <location evidence="1">Extracellular space</location>
    </subcellularLocation>
</comment>